<evidence type="ECO:0000259" key="1">
    <source>
        <dbReference type="PROSITE" id="PS51071"/>
    </source>
</evidence>
<dbReference type="EMBL" id="JAGGLU010000010">
    <property type="protein sequence ID" value="MBP2058494.1"/>
    <property type="molecule type" value="Genomic_DNA"/>
</dbReference>
<dbReference type="PROSITE" id="PS51071">
    <property type="entry name" value="HTH_RPIR"/>
    <property type="match status" value="1"/>
</dbReference>
<dbReference type="InterPro" id="IPR046348">
    <property type="entry name" value="SIS_dom_sf"/>
</dbReference>
<dbReference type="Proteomes" id="UP001519292">
    <property type="component" value="Unassembled WGS sequence"/>
</dbReference>
<dbReference type="PANTHER" id="PTHR30514:SF1">
    <property type="entry name" value="HTH-TYPE TRANSCRIPTIONAL REGULATOR HEXR-RELATED"/>
    <property type="match status" value="1"/>
</dbReference>
<protein>
    <submittedName>
        <fullName evidence="2">DNA-binding MurR/RpiR family transcriptional regulator</fullName>
    </submittedName>
</protein>
<dbReference type="RefSeq" id="WP_209687226.1">
    <property type="nucleotide sequence ID" value="NZ_JAGGLU010000010.1"/>
</dbReference>
<dbReference type="InterPro" id="IPR047640">
    <property type="entry name" value="RpiR-like"/>
</dbReference>
<gene>
    <name evidence="2" type="ORF">J2Z60_001679</name>
</gene>
<dbReference type="Gene3D" id="1.10.10.10">
    <property type="entry name" value="Winged helix-like DNA-binding domain superfamily/Winged helix DNA-binding domain"/>
    <property type="match status" value="1"/>
</dbReference>
<dbReference type="Gene3D" id="3.40.50.10490">
    <property type="entry name" value="Glucose-6-phosphate isomerase like protein, domain 1"/>
    <property type="match status" value="1"/>
</dbReference>
<evidence type="ECO:0000313" key="3">
    <source>
        <dbReference type="Proteomes" id="UP001519292"/>
    </source>
</evidence>
<dbReference type="Pfam" id="PF01418">
    <property type="entry name" value="HTH_6"/>
    <property type="match status" value="1"/>
</dbReference>
<keyword evidence="3" id="KW-1185">Reference proteome</keyword>
<name>A0ABS4MFN4_9LACO</name>
<accession>A0ABS4MFN4</accession>
<organism evidence="2 3">
    <name type="scientific">Lactobacillus colini</name>
    <dbReference type="NCBI Taxonomy" id="1819254"/>
    <lineage>
        <taxon>Bacteria</taxon>
        <taxon>Bacillati</taxon>
        <taxon>Bacillota</taxon>
        <taxon>Bacilli</taxon>
        <taxon>Lactobacillales</taxon>
        <taxon>Lactobacillaceae</taxon>
        <taxon>Lactobacillus</taxon>
    </lineage>
</organism>
<proteinExistence type="predicted"/>
<feature type="domain" description="HTH rpiR-type" evidence="1">
    <location>
        <begin position="1"/>
        <end position="76"/>
    </location>
</feature>
<reference evidence="2 3" key="1">
    <citation type="submission" date="2021-03" db="EMBL/GenBank/DDBJ databases">
        <title>Genomic Encyclopedia of Type Strains, Phase IV (KMG-IV): sequencing the most valuable type-strain genomes for metagenomic binning, comparative biology and taxonomic classification.</title>
        <authorList>
            <person name="Goeker M."/>
        </authorList>
    </citation>
    <scope>NUCLEOTIDE SEQUENCE [LARGE SCALE GENOMIC DNA]</scope>
    <source>
        <strain evidence="2 3">DSM 101872</strain>
    </source>
</reference>
<keyword evidence="2" id="KW-0238">DNA-binding</keyword>
<dbReference type="PANTHER" id="PTHR30514">
    <property type="entry name" value="GLUCOKINASE"/>
    <property type="match status" value="1"/>
</dbReference>
<dbReference type="SUPFAM" id="SSF46689">
    <property type="entry name" value="Homeodomain-like"/>
    <property type="match status" value="1"/>
</dbReference>
<comment type="caution">
    <text evidence="2">The sequence shown here is derived from an EMBL/GenBank/DDBJ whole genome shotgun (WGS) entry which is preliminary data.</text>
</comment>
<sequence>MKFDNNLKFNSNFSESENLVKLYIENNPNKIEMLTINKLAANAGTSIASAQRYFRKIGYKGYKDFKYAFLSGLKQKDSSKGSFSSIYVNGYKEVIDNFKNLNKRVLNNLVDSLLDNHPNYSLGIYFSSIPAHLLALELQDLGLRTYYADDYTKGEHLLVNSTKDSTIIVFSITGAITHYEDFWGEAISQCSNSYLITMNKNAQLKRLFKNTIVLPGIQLSQKMPFDAQSIPSIFVELIGQLVYESKLNH</sequence>
<evidence type="ECO:0000313" key="2">
    <source>
        <dbReference type="EMBL" id="MBP2058494.1"/>
    </source>
</evidence>
<dbReference type="GO" id="GO:0003677">
    <property type="term" value="F:DNA binding"/>
    <property type="evidence" value="ECO:0007669"/>
    <property type="project" value="UniProtKB-KW"/>
</dbReference>
<dbReference type="SUPFAM" id="SSF53697">
    <property type="entry name" value="SIS domain"/>
    <property type="match status" value="1"/>
</dbReference>
<dbReference type="InterPro" id="IPR036388">
    <property type="entry name" value="WH-like_DNA-bd_sf"/>
</dbReference>
<dbReference type="InterPro" id="IPR009057">
    <property type="entry name" value="Homeodomain-like_sf"/>
</dbReference>
<dbReference type="InterPro" id="IPR000281">
    <property type="entry name" value="HTH_RpiR"/>
</dbReference>